<organism evidence="1 2">
    <name type="scientific">Aliikangiella maris</name>
    <dbReference type="NCBI Taxonomy" id="3162458"/>
    <lineage>
        <taxon>Bacteria</taxon>
        <taxon>Pseudomonadati</taxon>
        <taxon>Pseudomonadota</taxon>
        <taxon>Gammaproteobacteria</taxon>
        <taxon>Oceanospirillales</taxon>
        <taxon>Pleioneaceae</taxon>
        <taxon>Aliikangiella</taxon>
    </lineage>
</organism>
<dbReference type="Pfam" id="PF00550">
    <property type="entry name" value="PP-binding"/>
    <property type="match status" value="1"/>
</dbReference>
<name>A0ABV2BWM0_9GAMM</name>
<dbReference type="InterPro" id="IPR009081">
    <property type="entry name" value="PP-bd_ACP"/>
</dbReference>
<keyword evidence="2" id="KW-1185">Reference proteome</keyword>
<evidence type="ECO:0000313" key="1">
    <source>
        <dbReference type="EMBL" id="MET1256193.1"/>
    </source>
</evidence>
<dbReference type="SUPFAM" id="SSF47336">
    <property type="entry name" value="ACP-like"/>
    <property type="match status" value="1"/>
</dbReference>
<dbReference type="PROSITE" id="PS50075">
    <property type="entry name" value="CARRIER"/>
    <property type="match status" value="1"/>
</dbReference>
<proteinExistence type="predicted"/>
<comment type="caution">
    <text evidence="1">The sequence shown here is derived from an EMBL/GenBank/DDBJ whole genome shotgun (WGS) entry which is preliminary data.</text>
</comment>
<dbReference type="Proteomes" id="UP001548189">
    <property type="component" value="Unassembled WGS sequence"/>
</dbReference>
<evidence type="ECO:0000313" key="2">
    <source>
        <dbReference type="Proteomes" id="UP001548189"/>
    </source>
</evidence>
<dbReference type="InterPro" id="IPR036736">
    <property type="entry name" value="ACP-like_sf"/>
</dbReference>
<protein>
    <submittedName>
        <fullName evidence="1">Acyl carrier protein</fullName>
    </submittedName>
</protein>
<dbReference type="EMBL" id="JBEVCJ010000018">
    <property type="protein sequence ID" value="MET1256193.1"/>
    <property type="molecule type" value="Genomic_DNA"/>
</dbReference>
<accession>A0ABV2BWM0</accession>
<reference evidence="1 2" key="1">
    <citation type="submission" date="2024-06" db="EMBL/GenBank/DDBJ databases">
        <authorList>
            <person name="Li F."/>
        </authorList>
    </citation>
    <scope>NUCLEOTIDE SEQUENCE [LARGE SCALE GENOMIC DNA]</scope>
    <source>
        <strain evidence="1 2">GXAS 311</strain>
    </source>
</reference>
<gene>
    <name evidence="1" type="ORF">ABVT43_13720</name>
</gene>
<dbReference type="Gene3D" id="1.10.1200.10">
    <property type="entry name" value="ACP-like"/>
    <property type="match status" value="1"/>
</dbReference>
<sequence length="83" mass="9264">MATLAQINQVLADILSINTDSFSDETSLLGSLPELDSMAVMMLILALENQFQIVFDNDEVEAENFESVGKLLKLINDKQCYFC</sequence>